<feature type="transmembrane region" description="Helical" evidence="7">
    <location>
        <begin position="162"/>
        <end position="183"/>
    </location>
</feature>
<feature type="transmembrane region" description="Helical" evidence="7">
    <location>
        <begin position="203"/>
        <end position="226"/>
    </location>
</feature>
<keyword evidence="3" id="KW-1003">Cell membrane</keyword>
<proteinExistence type="inferred from homology"/>
<dbReference type="EMBL" id="CP035493">
    <property type="protein sequence ID" value="QAY70431.1"/>
    <property type="molecule type" value="Genomic_DNA"/>
</dbReference>
<dbReference type="InterPro" id="IPR045621">
    <property type="entry name" value="BPD_transp_1_N"/>
</dbReference>
<dbReference type="PANTHER" id="PTHR30465:SF0">
    <property type="entry name" value="OLIGOPEPTIDE TRANSPORT SYSTEM PERMEASE PROTEIN APPB"/>
    <property type="match status" value="1"/>
</dbReference>
<dbReference type="Gene3D" id="1.10.3720.10">
    <property type="entry name" value="MetI-like"/>
    <property type="match status" value="1"/>
</dbReference>
<sequence length="344" mass="37497">MIAYVVRRAGIGVVMLFTMALVTFVLFFAPGNPAINQCGKFCTAEKIQQISETYGYDQPVVVQFEKFAEGLFVGRDYPVNDAYRAQLVANGHEDQVIHCAAPCLGYSQHDARTVNADIAKYAPVTVSLAVAAFVLWIVIGILVGVLAAVFKGKWLDRAIVGVTLVVYALPTFFVGTFLLQYVAIKWKAFPYPRYVDPLATGDVRGWLVGLVLPAVTLALFYMAAYVRITRAFVLESMSEDYIRTARAKGLPTRSVLFKHGFRAALTPLVSMAGLDFAGLLAGAIITETVFAYQGLGQLTVTANKNNDLPVLVGLVLLAGGAVIVMNIVVDVLYAYIDPRVRLRK</sequence>
<dbReference type="RefSeq" id="WP_129188195.1">
    <property type="nucleotide sequence ID" value="NZ_CP035493.1"/>
</dbReference>
<dbReference type="PANTHER" id="PTHR30465">
    <property type="entry name" value="INNER MEMBRANE ABC TRANSPORTER"/>
    <property type="match status" value="1"/>
</dbReference>
<dbReference type="Pfam" id="PF19300">
    <property type="entry name" value="BPD_transp_1_N"/>
    <property type="match status" value="1"/>
</dbReference>
<organism evidence="9 10">
    <name type="scientific">Xylanimonas protaetiae</name>
    <dbReference type="NCBI Taxonomy" id="2509457"/>
    <lineage>
        <taxon>Bacteria</taxon>
        <taxon>Bacillati</taxon>
        <taxon>Actinomycetota</taxon>
        <taxon>Actinomycetes</taxon>
        <taxon>Micrococcales</taxon>
        <taxon>Promicromonosporaceae</taxon>
        <taxon>Xylanimonas</taxon>
    </lineage>
</organism>
<keyword evidence="10" id="KW-1185">Reference proteome</keyword>
<evidence type="ECO:0000256" key="5">
    <source>
        <dbReference type="ARBA" id="ARBA00022989"/>
    </source>
</evidence>
<dbReference type="GO" id="GO:0055085">
    <property type="term" value="P:transmembrane transport"/>
    <property type="evidence" value="ECO:0007669"/>
    <property type="project" value="InterPro"/>
</dbReference>
<name>A0A4V0YG95_9MICO</name>
<feature type="transmembrane region" description="Helical" evidence="7">
    <location>
        <begin position="268"/>
        <end position="290"/>
    </location>
</feature>
<dbReference type="CDD" id="cd06261">
    <property type="entry name" value="TM_PBP2"/>
    <property type="match status" value="1"/>
</dbReference>
<comment type="subcellular location">
    <subcellularLocation>
        <location evidence="1 7">Cell membrane</location>
        <topology evidence="1 7">Multi-pass membrane protein</topology>
    </subcellularLocation>
</comment>
<accession>A0A4V0YG95</accession>
<feature type="domain" description="ABC transmembrane type-1" evidence="8">
    <location>
        <begin position="122"/>
        <end position="333"/>
    </location>
</feature>
<keyword evidence="2 7" id="KW-0813">Transport</keyword>
<keyword evidence="4 7" id="KW-0812">Transmembrane</keyword>
<dbReference type="Pfam" id="PF00528">
    <property type="entry name" value="BPD_transp_1"/>
    <property type="match status" value="1"/>
</dbReference>
<feature type="transmembrane region" description="Helical" evidence="7">
    <location>
        <begin position="9"/>
        <end position="29"/>
    </location>
</feature>
<comment type="similarity">
    <text evidence="7">Belongs to the binding-protein-dependent transport system permease family.</text>
</comment>
<dbReference type="InterPro" id="IPR035906">
    <property type="entry name" value="MetI-like_sf"/>
</dbReference>
<dbReference type="InterPro" id="IPR000515">
    <property type="entry name" value="MetI-like"/>
</dbReference>
<keyword evidence="5 7" id="KW-1133">Transmembrane helix</keyword>
<dbReference type="Proteomes" id="UP000292118">
    <property type="component" value="Chromosome"/>
</dbReference>
<evidence type="ECO:0000256" key="7">
    <source>
        <dbReference type="RuleBase" id="RU363032"/>
    </source>
</evidence>
<evidence type="ECO:0000313" key="9">
    <source>
        <dbReference type="EMBL" id="QAY70431.1"/>
    </source>
</evidence>
<feature type="transmembrane region" description="Helical" evidence="7">
    <location>
        <begin position="310"/>
        <end position="336"/>
    </location>
</feature>
<evidence type="ECO:0000256" key="6">
    <source>
        <dbReference type="ARBA" id="ARBA00023136"/>
    </source>
</evidence>
<evidence type="ECO:0000256" key="3">
    <source>
        <dbReference type="ARBA" id="ARBA00022475"/>
    </source>
</evidence>
<dbReference type="SUPFAM" id="SSF161098">
    <property type="entry name" value="MetI-like"/>
    <property type="match status" value="1"/>
</dbReference>
<evidence type="ECO:0000259" key="8">
    <source>
        <dbReference type="PROSITE" id="PS50928"/>
    </source>
</evidence>
<dbReference type="PROSITE" id="PS50928">
    <property type="entry name" value="ABC_TM1"/>
    <property type="match status" value="1"/>
</dbReference>
<gene>
    <name evidence="9" type="ORF">ET471_10630</name>
</gene>
<dbReference type="GO" id="GO:0005886">
    <property type="term" value="C:plasma membrane"/>
    <property type="evidence" value="ECO:0007669"/>
    <property type="project" value="UniProtKB-SubCell"/>
</dbReference>
<feature type="transmembrane region" description="Helical" evidence="7">
    <location>
        <begin position="128"/>
        <end position="150"/>
    </location>
</feature>
<evidence type="ECO:0000256" key="4">
    <source>
        <dbReference type="ARBA" id="ARBA00022692"/>
    </source>
</evidence>
<reference evidence="9 10" key="1">
    <citation type="submission" date="2019-01" db="EMBL/GenBank/DDBJ databases">
        <title>Genome sequencing of strain FW10M-9.</title>
        <authorList>
            <person name="Heo J."/>
            <person name="Kim S.-J."/>
            <person name="Kim J.-S."/>
            <person name="Hong S.-B."/>
            <person name="Kwon S.-W."/>
        </authorList>
    </citation>
    <scope>NUCLEOTIDE SEQUENCE [LARGE SCALE GENOMIC DNA]</scope>
    <source>
        <strain evidence="9 10">FW10M-9</strain>
    </source>
</reference>
<evidence type="ECO:0000256" key="1">
    <source>
        <dbReference type="ARBA" id="ARBA00004651"/>
    </source>
</evidence>
<evidence type="ECO:0000313" key="10">
    <source>
        <dbReference type="Proteomes" id="UP000292118"/>
    </source>
</evidence>
<evidence type="ECO:0000256" key="2">
    <source>
        <dbReference type="ARBA" id="ARBA00022448"/>
    </source>
</evidence>
<dbReference type="OrthoDB" id="5169641at2"/>
<keyword evidence="6 7" id="KW-0472">Membrane</keyword>
<dbReference type="KEGG" id="xya:ET471_10630"/>
<dbReference type="AlphaFoldDB" id="A0A4V0YG95"/>
<protein>
    <submittedName>
        <fullName evidence="9">ABC transporter permease</fullName>
    </submittedName>
</protein>